<protein>
    <recommendedName>
        <fullName evidence="4">Helix-turn-helix domain-containing protein</fullName>
    </recommendedName>
</protein>
<name>A0ABP4X5F6_9MICO</name>
<feature type="compositionally biased region" description="Basic and acidic residues" evidence="1">
    <location>
        <begin position="132"/>
        <end position="147"/>
    </location>
</feature>
<evidence type="ECO:0008006" key="4">
    <source>
        <dbReference type="Google" id="ProtNLM"/>
    </source>
</evidence>
<evidence type="ECO:0000256" key="1">
    <source>
        <dbReference type="SAM" id="MobiDB-lite"/>
    </source>
</evidence>
<organism evidence="2 3">
    <name type="scientific">Agromyces humatus</name>
    <dbReference type="NCBI Taxonomy" id="279573"/>
    <lineage>
        <taxon>Bacteria</taxon>
        <taxon>Bacillati</taxon>
        <taxon>Actinomycetota</taxon>
        <taxon>Actinomycetes</taxon>
        <taxon>Micrococcales</taxon>
        <taxon>Microbacteriaceae</taxon>
        <taxon>Agromyces</taxon>
    </lineage>
</organism>
<evidence type="ECO:0000313" key="3">
    <source>
        <dbReference type="Proteomes" id="UP001500506"/>
    </source>
</evidence>
<accession>A0ABP4X5F6</accession>
<sequence length="309" mass="34164">MGIRRTLMKFETEFTQVPNAWLRDERLSRRARGLLAELMTHKVGWRVSIASLQKAGPEGRDALRGAVSELVDVGYLRLSQGRGERGRFNEIEYELCDPFTAVGKPDTGGFTDSGESDTGGFTDNGAADVGESDTKKNISPEHDSEEQKELFVHLDDAPAAVKPDHSSEFEVEFWPVYPRKQAKAPAAKAFAKARRKHSLETITAGVRAYALMNAGGDRTKIKLAAGWLNDERFLDEEQLPNQPAAGTGARAGRETAAERAYALTEELRRQEAGDFASLPVAPRLDDHVHEFDHGCCIRCGFYDEGRRVA</sequence>
<feature type="region of interest" description="Disordered" evidence="1">
    <location>
        <begin position="106"/>
        <end position="147"/>
    </location>
</feature>
<reference evidence="3" key="1">
    <citation type="journal article" date="2019" name="Int. J. Syst. Evol. Microbiol.">
        <title>The Global Catalogue of Microorganisms (GCM) 10K type strain sequencing project: providing services to taxonomists for standard genome sequencing and annotation.</title>
        <authorList>
            <consortium name="The Broad Institute Genomics Platform"/>
            <consortium name="The Broad Institute Genome Sequencing Center for Infectious Disease"/>
            <person name="Wu L."/>
            <person name="Ma J."/>
        </authorList>
    </citation>
    <scope>NUCLEOTIDE SEQUENCE [LARGE SCALE GENOMIC DNA]</scope>
    <source>
        <strain evidence="3">JCM 14319</strain>
    </source>
</reference>
<gene>
    <name evidence="2" type="ORF">GCM10009747_31600</name>
</gene>
<proteinExistence type="predicted"/>
<dbReference type="EMBL" id="BAAANH010000007">
    <property type="protein sequence ID" value="GAA1768413.1"/>
    <property type="molecule type" value="Genomic_DNA"/>
</dbReference>
<comment type="caution">
    <text evidence="2">The sequence shown here is derived from an EMBL/GenBank/DDBJ whole genome shotgun (WGS) entry which is preliminary data.</text>
</comment>
<dbReference type="Proteomes" id="UP001500506">
    <property type="component" value="Unassembled WGS sequence"/>
</dbReference>
<keyword evidence="3" id="KW-1185">Reference proteome</keyword>
<evidence type="ECO:0000313" key="2">
    <source>
        <dbReference type="EMBL" id="GAA1768413.1"/>
    </source>
</evidence>